<protein>
    <submittedName>
        <fullName evidence="3">Glycosyltransferase family 4 protein</fullName>
        <ecNumber evidence="3">2.4.-.-</ecNumber>
    </submittedName>
</protein>
<dbReference type="Proteomes" id="UP001232156">
    <property type="component" value="Unassembled WGS sequence"/>
</dbReference>
<gene>
    <name evidence="3" type="ORF">Q8947_08290</name>
</gene>
<comment type="caution">
    <text evidence="3">The sequence shown here is derived from an EMBL/GenBank/DDBJ whole genome shotgun (WGS) entry which is preliminary data.</text>
</comment>
<dbReference type="EC" id="2.4.-.-" evidence="3"/>
<keyword evidence="4" id="KW-1185">Reference proteome</keyword>
<evidence type="ECO:0000313" key="4">
    <source>
        <dbReference type="Proteomes" id="UP001232156"/>
    </source>
</evidence>
<keyword evidence="3" id="KW-0328">Glycosyltransferase</keyword>
<dbReference type="PANTHER" id="PTHR12526">
    <property type="entry name" value="GLYCOSYLTRANSFERASE"/>
    <property type="match status" value="1"/>
</dbReference>
<dbReference type="Pfam" id="PF13439">
    <property type="entry name" value="Glyco_transf_4"/>
    <property type="match status" value="1"/>
</dbReference>
<organism evidence="3 4">
    <name type="scientific">Yanghanlia caeni</name>
    <dbReference type="NCBI Taxonomy" id="3064283"/>
    <lineage>
        <taxon>Bacteria</taxon>
        <taxon>Pseudomonadati</taxon>
        <taxon>Pseudomonadota</taxon>
        <taxon>Betaproteobacteria</taxon>
        <taxon>Burkholderiales</taxon>
        <taxon>Alcaligenaceae</taxon>
        <taxon>Yanghanlia</taxon>
    </lineage>
</organism>
<evidence type="ECO:0000259" key="1">
    <source>
        <dbReference type="Pfam" id="PF00534"/>
    </source>
</evidence>
<reference evidence="3 4" key="1">
    <citation type="submission" date="2023-08" db="EMBL/GenBank/DDBJ databases">
        <title>Alcaligenaceae gen. nov., a novel taxon isolated from the sludge of Yixing Pesticide Factory.</title>
        <authorList>
            <person name="Ruan L."/>
        </authorList>
    </citation>
    <scope>NUCLEOTIDE SEQUENCE [LARGE SCALE GENOMIC DNA]</scope>
    <source>
        <strain evidence="3 4">LG-2</strain>
    </source>
</reference>
<name>A0ABU1D6I1_9BURK</name>
<dbReference type="GO" id="GO:0016757">
    <property type="term" value="F:glycosyltransferase activity"/>
    <property type="evidence" value="ECO:0007669"/>
    <property type="project" value="UniProtKB-KW"/>
</dbReference>
<sequence>MKLLITDIHHGNGGGHVTYILSLIQGLRSEYDITLAVPPTGRLFQRASEIPGIRVLPGLYTSRLPAMVREVRALRAFLEAERFDIVHVNGGADHRHVMLATLGMKPRPGIVWTKHNTNPVNSVGHRLRARLGTHASIAVSDYVADILQTSAYRRRPIRVVRNGIDVQTLTPVTPAEKAVYRDALFGPLPPDTLVLGSIGGTDHNKGWHLLVQAAGRLPESLRARLRLVIAGDPPSPELLTLVERAGMAPFVRFPGLVSDVRTVLGACDVGFVLSFREAASYASCETMAMGIPALVSDAGGLPENVREGIDGWVVPVADIDMLEEVLHQMLEQPEILRKMGEMARSRVATAFSVAQFIHDTKEVYQNALLLARGSPAPI</sequence>
<dbReference type="EMBL" id="JAUZQE010000015">
    <property type="protein sequence ID" value="MDR4125982.1"/>
    <property type="molecule type" value="Genomic_DNA"/>
</dbReference>
<dbReference type="InterPro" id="IPR001296">
    <property type="entry name" value="Glyco_trans_1"/>
</dbReference>
<evidence type="ECO:0000259" key="2">
    <source>
        <dbReference type="Pfam" id="PF13439"/>
    </source>
</evidence>
<feature type="domain" description="Glycosyl transferase family 1" evidence="1">
    <location>
        <begin position="189"/>
        <end position="345"/>
    </location>
</feature>
<evidence type="ECO:0000313" key="3">
    <source>
        <dbReference type="EMBL" id="MDR4125982.1"/>
    </source>
</evidence>
<accession>A0ABU1D6I1</accession>
<dbReference type="InterPro" id="IPR028098">
    <property type="entry name" value="Glyco_trans_4-like_N"/>
</dbReference>
<dbReference type="Gene3D" id="3.40.50.2000">
    <property type="entry name" value="Glycogen Phosphorylase B"/>
    <property type="match status" value="2"/>
</dbReference>
<feature type="domain" description="Glycosyltransferase subfamily 4-like N-terminal" evidence="2">
    <location>
        <begin position="14"/>
        <end position="167"/>
    </location>
</feature>
<dbReference type="RefSeq" id="WP_347287010.1">
    <property type="nucleotide sequence ID" value="NZ_JAUZQE010000015.1"/>
</dbReference>
<dbReference type="CDD" id="cd03801">
    <property type="entry name" value="GT4_PimA-like"/>
    <property type="match status" value="1"/>
</dbReference>
<dbReference type="SUPFAM" id="SSF53756">
    <property type="entry name" value="UDP-Glycosyltransferase/glycogen phosphorylase"/>
    <property type="match status" value="1"/>
</dbReference>
<proteinExistence type="predicted"/>
<dbReference type="Pfam" id="PF00534">
    <property type="entry name" value="Glycos_transf_1"/>
    <property type="match status" value="1"/>
</dbReference>
<keyword evidence="3" id="KW-0808">Transferase</keyword>